<keyword evidence="2" id="KW-0547">Nucleotide-binding</keyword>
<evidence type="ECO:0000313" key="8">
    <source>
        <dbReference type="EMBL" id="PTQ11670.1"/>
    </source>
</evidence>
<comment type="catalytic activity">
    <reaction evidence="6">
        <text>biotin + L-lysyl-[protein] + ATP = N(6)-biotinyl-L-lysyl-[protein] + AMP + diphosphate + H(+)</text>
        <dbReference type="Rhea" id="RHEA:11756"/>
        <dbReference type="Rhea" id="RHEA-COMP:9752"/>
        <dbReference type="Rhea" id="RHEA-COMP:10505"/>
        <dbReference type="ChEBI" id="CHEBI:15378"/>
        <dbReference type="ChEBI" id="CHEBI:29969"/>
        <dbReference type="ChEBI" id="CHEBI:30616"/>
        <dbReference type="ChEBI" id="CHEBI:33019"/>
        <dbReference type="ChEBI" id="CHEBI:57586"/>
        <dbReference type="ChEBI" id="CHEBI:83144"/>
        <dbReference type="ChEBI" id="CHEBI:456215"/>
        <dbReference type="EC" id="6.3.4.15"/>
    </reaction>
</comment>
<comment type="caution">
    <text evidence="8">The sequence shown here is derived from an EMBL/GenBank/DDBJ whole genome shotgun (WGS) entry which is preliminary data.</text>
</comment>
<protein>
    <recommendedName>
        <fullName evidence="5">biotin--[biotin carboxyl-carrier protein] ligase</fullName>
        <ecNumber evidence="5">6.3.4.15</ecNumber>
    </recommendedName>
</protein>
<dbReference type="Pfam" id="PF02237">
    <property type="entry name" value="BPL_C"/>
    <property type="match status" value="1"/>
</dbReference>
<feature type="domain" description="BPL/LPL catalytic" evidence="7">
    <location>
        <begin position="1"/>
        <end position="174"/>
    </location>
</feature>
<dbReference type="InterPro" id="IPR045864">
    <property type="entry name" value="aa-tRNA-synth_II/BPL/LPL"/>
</dbReference>
<keyword evidence="9" id="KW-1185">Reference proteome</keyword>
<dbReference type="InterPro" id="IPR008988">
    <property type="entry name" value="Transcriptional_repressor_C"/>
</dbReference>
<dbReference type="SUPFAM" id="SSF50037">
    <property type="entry name" value="C-terminal domain of transcriptional repressors"/>
    <property type="match status" value="1"/>
</dbReference>
<dbReference type="InterPro" id="IPR003142">
    <property type="entry name" value="BPL_C"/>
</dbReference>
<evidence type="ECO:0000256" key="3">
    <source>
        <dbReference type="ARBA" id="ARBA00022840"/>
    </source>
</evidence>
<evidence type="ECO:0000256" key="1">
    <source>
        <dbReference type="ARBA" id="ARBA00022598"/>
    </source>
</evidence>
<dbReference type="Proteomes" id="UP000244162">
    <property type="component" value="Unassembled WGS sequence"/>
</dbReference>
<dbReference type="PANTHER" id="PTHR12835">
    <property type="entry name" value="BIOTIN PROTEIN LIGASE"/>
    <property type="match status" value="1"/>
</dbReference>
<dbReference type="Gene3D" id="2.30.30.100">
    <property type="match status" value="1"/>
</dbReference>
<evidence type="ECO:0000256" key="4">
    <source>
        <dbReference type="ARBA" id="ARBA00023267"/>
    </source>
</evidence>
<evidence type="ECO:0000313" key="9">
    <source>
        <dbReference type="Proteomes" id="UP000244162"/>
    </source>
</evidence>
<dbReference type="SUPFAM" id="SSF55681">
    <property type="entry name" value="Class II aaRS and biotin synthetases"/>
    <property type="match status" value="1"/>
</dbReference>
<dbReference type="NCBIfam" id="TIGR00121">
    <property type="entry name" value="birA_ligase"/>
    <property type="match status" value="1"/>
</dbReference>
<dbReference type="EMBL" id="NWBU01000007">
    <property type="protein sequence ID" value="PTQ11670.1"/>
    <property type="molecule type" value="Genomic_DNA"/>
</dbReference>
<evidence type="ECO:0000259" key="7">
    <source>
        <dbReference type="PROSITE" id="PS51733"/>
    </source>
</evidence>
<dbReference type="OrthoDB" id="9807064at2"/>
<evidence type="ECO:0000256" key="2">
    <source>
        <dbReference type="ARBA" id="ARBA00022741"/>
    </source>
</evidence>
<dbReference type="InterPro" id="IPR004143">
    <property type="entry name" value="BPL_LPL_catalytic"/>
</dbReference>
<accession>A0A2T5FYP8</accession>
<organism evidence="8 9">
    <name type="scientific">Sphingomonas oleivorans</name>
    <dbReference type="NCBI Taxonomy" id="1735121"/>
    <lineage>
        <taxon>Bacteria</taxon>
        <taxon>Pseudomonadati</taxon>
        <taxon>Pseudomonadota</taxon>
        <taxon>Alphaproteobacteria</taxon>
        <taxon>Sphingomonadales</taxon>
        <taxon>Sphingomonadaceae</taxon>
        <taxon>Sphingomonas</taxon>
    </lineage>
</organism>
<dbReference type="Gene3D" id="3.30.930.10">
    <property type="entry name" value="Bira Bifunctional Protein, Domain 2"/>
    <property type="match status" value="1"/>
</dbReference>
<dbReference type="CDD" id="cd16442">
    <property type="entry name" value="BPL"/>
    <property type="match status" value="1"/>
</dbReference>
<dbReference type="PROSITE" id="PS51733">
    <property type="entry name" value="BPL_LPL_CATALYTIC"/>
    <property type="match status" value="1"/>
</dbReference>
<dbReference type="RefSeq" id="WP_107967663.1">
    <property type="nucleotide sequence ID" value="NZ_NWBU01000007.1"/>
</dbReference>
<dbReference type="GO" id="GO:0005737">
    <property type="term" value="C:cytoplasm"/>
    <property type="evidence" value="ECO:0007669"/>
    <property type="project" value="TreeGrafter"/>
</dbReference>
<keyword evidence="4" id="KW-0092">Biotin</keyword>
<name>A0A2T5FYP8_9SPHN</name>
<dbReference type="PANTHER" id="PTHR12835:SF5">
    <property type="entry name" value="BIOTIN--PROTEIN LIGASE"/>
    <property type="match status" value="1"/>
</dbReference>
<keyword evidence="3" id="KW-0067">ATP-binding</keyword>
<dbReference type="EC" id="6.3.4.15" evidence="5"/>
<dbReference type="AlphaFoldDB" id="A0A2T5FYP8"/>
<dbReference type="GO" id="GO:0005524">
    <property type="term" value="F:ATP binding"/>
    <property type="evidence" value="ECO:0007669"/>
    <property type="project" value="UniProtKB-KW"/>
</dbReference>
<dbReference type="Pfam" id="PF03099">
    <property type="entry name" value="BPL_LplA_LipB"/>
    <property type="match status" value="1"/>
</dbReference>
<keyword evidence="1 8" id="KW-0436">Ligase</keyword>
<reference evidence="8 9" key="1">
    <citation type="submission" date="2017-09" db="EMBL/GenBank/DDBJ databases">
        <title>Sphingomonas panjinensis sp.nov., isolated from oil-contaminated soil.</title>
        <authorList>
            <person name="Wang L."/>
            <person name="Chen L."/>
        </authorList>
    </citation>
    <scope>NUCLEOTIDE SEQUENCE [LARGE SCALE GENOMIC DNA]</scope>
    <source>
        <strain evidence="8 9">FW-11</strain>
    </source>
</reference>
<dbReference type="InterPro" id="IPR004408">
    <property type="entry name" value="Biotin_CoA_COase_ligase"/>
</dbReference>
<gene>
    <name evidence="8" type="ORF">CLG96_09715</name>
</gene>
<evidence type="ECO:0000256" key="6">
    <source>
        <dbReference type="ARBA" id="ARBA00047846"/>
    </source>
</evidence>
<dbReference type="GO" id="GO:0004077">
    <property type="term" value="F:biotin--[biotin carboxyl-carrier protein] ligase activity"/>
    <property type="evidence" value="ECO:0007669"/>
    <property type="project" value="UniProtKB-EC"/>
</dbReference>
<evidence type="ECO:0000256" key="5">
    <source>
        <dbReference type="ARBA" id="ARBA00024227"/>
    </source>
</evidence>
<sequence length="234" mass="24707">MRVRTIATTASTNDDMAALARAGAAEGLWLRAETQSGGRGRHGRAWLSPPGNLYASTLVRLLPGDPQPATLALVAAVALDELVSAYVGPARAMIKWPNDLLIDGAKLSGILLERAGEAVVIGFGVNLAHHPQGLDRPVTSLAAVGIEPPGPELFAEDLARAFARWLGRWRGEGLAPVRLRWLERAHAVGTPLVANLESASVEGLFEGLDESGALRLRRADGGVETIHAGDVFLL</sequence>
<proteinExistence type="predicted"/>